<dbReference type="GeneID" id="18164774"/>
<dbReference type="eggNOG" id="ENOG502S1BG">
    <property type="taxonomic scope" value="Eukaryota"/>
</dbReference>
<evidence type="ECO:0000313" key="3">
    <source>
        <dbReference type="Proteomes" id="UP000001610"/>
    </source>
</evidence>
<dbReference type="GO" id="GO:0005783">
    <property type="term" value="C:endoplasmic reticulum"/>
    <property type="evidence" value="ECO:0007669"/>
    <property type="project" value="TreeGrafter"/>
</dbReference>
<dbReference type="InParanoid" id="G3JBG9"/>
<dbReference type="InterPro" id="IPR052370">
    <property type="entry name" value="Meta-cleavage_hydrolase"/>
</dbReference>
<dbReference type="Proteomes" id="UP000001610">
    <property type="component" value="Unassembled WGS sequence"/>
</dbReference>
<evidence type="ECO:0000313" key="2">
    <source>
        <dbReference type="EMBL" id="EGX94476.1"/>
    </source>
</evidence>
<feature type="domain" description="AB hydrolase-1" evidence="1">
    <location>
        <begin position="149"/>
        <end position="256"/>
    </location>
</feature>
<protein>
    <submittedName>
        <fullName evidence="2">Alpha/beta hydrolase</fullName>
    </submittedName>
</protein>
<accession>G3JBG9</accession>
<dbReference type="InterPro" id="IPR000073">
    <property type="entry name" value="AB_hydrolase_1"/>
</dbReference>
<keyword evidence="3" id="KW-1185">Reference proteome</keyword>
<dbReference type="PANTHER" id="PTHR43139:SF65">
    <property type="entry name" value="HYDROLASE FAMILY PROTEIN, PUTATIVE (AFU_ORTHOLOGUE AFUA_6G07060)-RELATED"/>
    <property type="match status" value="1"/>
</dbReference>
<dbReference type="InterPro" id="IPR029058">
    <property type="entry name" value="AB_hydrolase_fold"/>
</dbReference>
<dbReference type="PANTHER" id="PTHR43139">
    <property type="entry name" value="SI:DKEY-122A22.2"/>
    <property type="match status" value="1"/>
</dbReference>
<dbReference type="EMBL" id="JH126400">
    <property type="protein sequence ID" value="EGX94476.1"/>
    <property type="molecule type" value="Genomic_DNA"/>
</dbReference>
<organism evidence="2 3">
    <name type="scientific">Cordyceps militaris (strain CM01)</name>
    <name type="common">Caterpillar fungus</name>
    <dbReference type="NCBI Taxonomy" id="983644"/>
    <lineage>
        <taxon>Eukaryota</taxon>
        <taxon>Fungi</taxon>
        <taxon>Dikarya</taxon>
        <taxon>Ascomycota</taxon>
        <taxon>Pezizomycotina</taxon>
        <taxon>Sordariomycetes</taxon>
        <taxon>Hypocreomycetidae</taxon>
        <taxon>Hypocreales</taxon>
        <taxon>Cordycipitaceae</taxon>
        <taxon>Cordyceps</taxon>
    </lineage>
</organism>
<dbReference type="STRING" id="983644.G3JBG9"/>
<name>G3JBG9_CORMM</name>
<dbReference type="RefSeq" id="XP_006667962.1">
    <property type="nucleotide sequence ID" value="XM_006667899.1"/>
</dbReference>
<evidence type="ECO:0000259" key="1">
    <source>
        <dbReference type="Pfam" id="PF00561"/>
    </source>
</evidence>
<dbReference type="Gene3D" id="3.40.50.1820">
    <property type="entry name" value="alpha/beta hydrolase"/>
    <property type="match status" value="1"/>
</dbReference>
<dbReference type="Pfam" id="PF00561">
    <property type="entry name" value="Abhydrolase_1"/>
    <property type="match status" value="1"/>
</dbReference>
<dbReference type="AlphaFoldDB" id="G3JBG9"/>
<dbReference type="GO" id="GO:0016787">
    <property type="term" value="F:hydrolase activity"/>
    <property type="evidence" value="ECO:0007669"/>
    <property type="project" value="UniProtKB-KW"/>
</dbReference>
<dbReference type="HOGENOM" id="CLU_020336_11_1_1"/>
<dbReference type="OMA" id="IHVFEWG"/>
<dbReference type="VEuPathDB" id="FungiDB:CCM_02747"/>
<dbReference type="KEGG" id="cmt:CCM_02747"/>
<gene>
    <name evidence="2" type="ORF">CCM_02747</name>
</gene>
<proteinExistence type="predicted"/>
<reference evidence="2 3" key="1">
    <citation type="journal article" date="2011" name="Genome Biol.">
        <title>Genome sequence of the insect pathogenic fungus Cordyceps militaris, a valued traditional Chinese medicine.</title>
        <authorList>
            <person name="Zheng P."/>
            <person name="Xia Y."/>
            <person name="Xiao G."/>
            <person name="Xiong C."/>
            <person name="Hu X."/>
            <person name="Zhang S."/>
            <person name="Zheng H."/>
            <person name="Huang Y."/>
            <person name="Zhou Y."/>
            <person name="Wang S."/>
            <person name="Zhao G.P."/>
            <person name="Liu X."/>
            <person name="St Leger R.J."/>
            <person name="Wang C."/>
        </authorList>
    </citation>
    <scope>NUCLEOTIDE SEQUENCE [LARGE SCALE GENOMIC DNA]</scope>
    <source>
        <strain evidence="2 3">CM01</strain>
    </source>
</reference>
<dbReference type="SUPFAM" id="SSF53474">
    <property type="entry name" value="alpha/beta-Hydrolases"/>
    <property type="match status" value="1"/>
</dbReference>
<sequence length="446" mass="48005">MQIPGCCSDRPTHALAELPEQTTSVQRHDNDNKYLFPSNYVVGAASSAQVMVHLCSLFFRPPGTGTIMAGAATGALLLGLYLRVRPALVDLRPLPVDHHVLHARTRDAASPTEKAPPYRLDEFPGGRQVRTSYGTMQIFEWGPEEGEKVLLLHGIGTPCIALGDMAREFVAKGCRVMLFDLFGRGYSDAPADLPYDDRLYTSQILLALSSSPLAWTGPSAFHILGFSLGGAIAASFAAYHAHLLRSATLVCPGGLVRPARISRRSRLAYMPGGLLPEWLIQRLARARLRPSPAHHTSVDVPDDAEVDFDAVLVAPGGPTVGAVVQWQFDGNDGFVPAYVSTIRHAPVYAQHEALWPLLAEALAVRRRGPAAEGSRPSGLSTGRVCLVVAEKDPIVVAAECVEDARAVLGVDAVDAHVVKGGHEIGISRGKQIANIAMESWTKFRNE</sequence>
<keyword evidence="2" id="KW-0378">Hydrolase</keyword>
<dbReference type="OrthoDB" id="408373at2759"/>